<evidence type="ECO:0000313" key="3">
    <source>
        <dbReference type="Proteomes" id="UP000243308"/>
    </source>
</evidence>
<dbReference type="SUPFAM" id="SSF52540">
    <property type="entry name" value="P-loop containing nucleoside triphosphate hydrolases"/>
    <property type="match status" value="1"/>
</dbReference>
<accession>A0A086TJC0</accession>
<name>A0A086TJC0_9FUNG</name>
<organism evidence="2 3">
    <name type="scientific">Podila verticillata NRRL 6337</name>
    <dbReference type="NCBI Taxonomy" id="1069443"/>
    <lineage>
        <taxon>Eukaryota</taxon>
        <taxon>Fungi</taxon>
        <taxon>Fungi incertae sedis</taxon>
        <taxon>Mucoromycota</taxon>
        <taxon>Mortierellomycotina</taxon>
        <taxon>Mortierellomycetes</taxon>
        <taxon>Mortierellales</taxon>
        <taxon>Mortierellaceae</taxon>
        <taxon>Podila</taxon>
    </lineage>
</organism>
<dbReference type="EMBL" id="KN042434">
    <property type="protein sequence ID" value="KFH62047.1"/>
    <property type="molecule type" value="Genomic_DNA"/>
</dbReference>
<feature type="region of interest" description="Disordered" evidence="1">
    <location>
        <begin position="1"/>
        <end position="41"/>
    </location>
</feature>
<dbReference type="InterPro" id="IPR027417">
    <property type="entry name" value="P-loop_NTPase"/>
</dbReference>
<gene>
    <name evidence="2" type="ORF">MVEG_12201</name>
</gene>
<dbReference type="Gene3D" id="3.40.50.300">
    <property type="entry name" value="P-loop containing nucleotide triphosphate hydrolases"/>
    <property type="match status" value="1"/>
</dbReference>
<dbReference type="OrthoDB" id="8954335at2759"/>
<dbReference type="Proteomes" id="UP000243308">
    <property type="component" value="Unassembled WGS sequence"/>
</dbReference>
<evidence type="ECO:0000256" key="1">
    <source>
        <dbReference type="SAM" id="MobiDB-lite"/>
    </source>
</evidence>
<evidence type="ECO:0000313" key="2">
    <source>
        <dbReference type="EMBL" id="KFH62047.1"/>
    </source>
</evidence>
<keyword evidence="3" id="KW-1185">Reference proteome</keyword>
<proteinExistence type="predicted"/>
<sequence>MPQRKEQQRDEGVIQKGSESVGDLMPDAMREFHNQPRGQPSDELAEQYNILVLGETQSGKSTLIQYMRMYADPEAVIDTTVLGTGTLSHTMDIQPTSITTGLPEFYITDKNRDIVDYGIADGDNMRFRDKSDYDGLLKRNDLTLEKGCSRLVHPVIFNLIDTPGLNATEIDDEMLLQKIYNTLIGAEKIHLILVTISSGPITQALKEAIEVYVDMFPDFNGVIAFVHTHFDYKNFHPERFQVAEAMTRKLEKLSDIMGRSTFPQFKIDCDVYNKKPNKPLRECITLNTIQKILELATFNRSVNTLDLTINKTMKMRTIDSLLKDKFDAICFFIHNTLQFKNQEEGDLLSEIFRLETGVHTLEAKVQEAEEFLRRHDVDCQVLLHEERRDMDCHGREETVSIRYPQTEDLDFAIASRDLLCYNVNVTHDTRSGEGAAPSTCWEAQLQRASLQSVFHVKLYTAKSNIHQAEIQKKRDELSKLLWQLQEAIRCRDDHAKQNIFRVQAIQDIVGSLNEGIQILRHVAHEYLTPDILAALLDIHAYHGDSVTCLLKVQEVYINRPKPRPEASHRKMAPRPPLEE</sequence>
<dbReference type="AlphaFoldDB" id="A0A086TJC0"/>
<protein>
    <submittedName>
        <fullName evidence="2">Uncharacterized protein</fullName>
    </submittedName>
</protein>
<feature type="compositionally biased region" description="Basic and acidic residues" evidence="1">
    <location>
        <begin position="1"/>
        <end position="13"/>
    </location>
</feature>
<reference evidence="2 3" key="1">
    <citation type="submission" date="2011-02" db="EMBL/GenBank/DDBJ databases">
        <title>The Genome Sequence of Mortierella verticillata NRRL 6337.</title>
        <authorList>
            <consortium name="The Broad Institute Genome Sequencing Platform"/>
            <person name="Russ C."/>
            <person name="Cuomo C."/>
            <person name="Burger G."/>
            <person name="Gray M.W."/>
            <person name="Holland P.W.H."/>
            <person name="King N."/>
            <person name="Lang F.B.F."/>
            <person name="Roger A.J."/>
            <person name="Ruiz-Trillo I."/>
            <person name="Young S.K."/>
            <person name="Zeng Q."/>
            <person name="Gargeya S."/>
            <person name="Alvarado L."/>
            <person name="Berlin A."/>
            <person name="Chapman S.B."/>
            <person name="Chen Z."/>
            <person name="Freedman E."/>
            <person name="Gellesch M."/>
            <person name="Goldberg J."/>
            <person name="Griggs A."/>
            <person name="Gujja S."/>
            <person name="Heilman E."/>
            <person name="Heiman D."/>
            <person name="Howarth C."/>
            <person name="Mehta T."/>
            <person name="Neiman D."/>
            <person name="Pearson M."/>
            <person name="Roberts A."/>
            <person name="Saif S."/>
            <person name="Shea T."/>
            <person name="Shenoy N."/>
            <person name="Sisk P."/>
            <person name="Stolte C."/>
            <person name="Sykes S."/>
            <person name="White J."/>
            <person name="Yandava C."/>
            <person name="Haas B."/>
            <person name="Nusbaum C."/>
            <person name="Birren B."/>
        </authorList>
    </citation>
    <scope>NUCLEOTIDE SEQUENCE [LARGE SCALE GENOMIC DNA]</scope>
    <source>
        <strain evidence="2 3">NRRL 6337</strain>
    </source>
</reference>